<evidence type="ECO:0000256" key="1">
    <source>
        <dbReference type="ARBA" id="ARBA00022723"/>
    </source>
</evidence>
<dbReference type="Pfam" id="PF01363">
    <property type="entry name" value="FYVE"/>
    <property type="match status" value="1"/>
</dbReference>
<dbReference type="GO" id="GO:0005769">
    <property type="term" value="C:early endosome"/>
    <property type="evidence" value="ECO:0007669"/>
    <property type="project" value="TreeGrafter"/>
</dbReference>
<evidence type="ECO:0000256" key="4">
    <source>
        <dbReference type="PROSITE-ProRule" id="PRU00091"/>
    </source>
</evidence>
<reference evidence="7" key="1">
    <citation type="submission" date="2021-01" db="EMBL/GenBank/DDBJ databases">
        <title>Caligus Genome Assembly.</title>
        <authorList>
            <person name="Gallardo-Escarate C."/>
        </authorList>
    </citation>
    <scope>NUCLEOTIDE SEQUENCE [LARGE SCALE GENOMIC DNA]</scope>
</reference>
<protein>
    <submittedName>
        <fullName evidence="6">Pleckstrin -like proteiny domain-containing family F member 2</fullName>
    </submittedName>
</protein>
<dbReference type="InterPro" id="IPR000306">
    <property type="entry name" value="Znf_FYVE"/>
</dbReference>
<dbReference type="GO" id="GO:0008333">
    <property type="term" value="P:endosome to lysosome transport"/>
    <property type="evidence" value="ECO:0007669"/>
    <property type="project" value="TreeGrafter"/>
</dbReference>
<dbReference type="PROSITE" id="PS50178">
    <property type="entry name" value="ZF_FYVE"/>
    <property type="match status" value="1"/>
</dbReference>
<accession>A0A7T8GM46</accession>
<keyword evidence="3" id="KW-0862">Zinc</keyword>
<name>A0A7T8GM46_CALRO</name>
<keyword evidence="2 4" id="KW-0863">Zinc-finger</keyword>
<dbReference type="EMBL" id="CP045909">
    <property type="protein sequence ID" value="QQP32358.1"/>
    <property type="molecule type" value="Genomic_DNA"/>
</dbReference>
<dbReference type="Gene3D" id="3.30.40.10">
    <property type="entry name" value="Zinc/RING finger domain, C3HC4 (zinc finger)"/>
    <property type="match status" value="1"/>
</dbReference>
<evidence type="ECO:0000313" key="6">
    <source>
        <dbReference type="EMBL" id="QQP32358.1"/>
    </source>
</evidence>
<evidence type="ECO:0000256" key="2">
    <source>
        <dbReference type="ARBA" id="ARBA00022771"/>
    </source>
</evidence>
<evidence type="ECO:0000256" key="3">
    <source>
        <dbReference type="ARBA" id="ARBA00022833"/>
    </source>
</evidence>
<feature type="non-terminal residue" evidence="6">
    <location>
        <position position="1"/>
    </location>
</feature>
<dbReference type="OrthoDB" id="957735at2759"/>
<dbReference type="InterPro" id="IPR011011">
    <property type="entry name" value="Znf_FYVE_PHD"/>
</dbReference>
<keyword evidence="1" id="KW-0479">Metal-binding</keyword>
<organism evidence="6 7">
    <name type="scientific">Caligus rogercresseyi</name>
    <name type="common">Sea louse</name>
    <dbReference type="NCBI Taxonomy" id="217165"/>
    <lineage>
        <taxon>Eukaryota</taxon>
        <taxon>Metazoa</taxon>
        <taxon>Ecdysozoa</taxon>
        <taxon>Arthropoda</taxon>
        <taxon>Crustacea</taxon>
        <taxon>Multicrustacea</taxon>
        <taxon>Hexanauplia</taxon>
        <taxon>Copepoda</taxon>
        <taxon>Siphonostomatoida</taxon>
        <taxon>Caligidae</taxon>
        <taxon>Caligus</taxon>
    </lineage>
</organism>
<dbReference type="AlphaFoldDB" id="A0A7T8GM46"/>
<dbReference type="PANTHER" id="PTHR46280:SF3">
    <property type="entry name" value="PLECKSTRIN HOMOLOGY DOMAIN-CONTAINING FAMILY F MEMBER 1 HOMOLOG"/>
    <property type="match status" value="1"/>
</dbReference>
<dbReference type="Proteomes" id="UP000595437">
    <property type="component" value="Chromosome 20"/>
</dbReference>
<dbReference type="InterPro" id="IPR013083">
    <property type="entry name" value="Znf_RING/FYVE/PHD"/>
</dbReference>
<gene>
    <name evidence="6" type="ORF">FKW44_024645</name>
</gene>
<dbReference type="InterPro" id="IPR051765">
    <property type="entry name" value="PH_domain-containing_F"/>
</dbReference>
<dbReference type="GO" id="GO:0035091">
    <property type="term" value="F:phosphatidylinositol binding"/>
    <property type="evidence" value="ECO:0007669"/>
    <property type="project" value="TreeGrafter"/>
</dbReference>
<keyword evidence="7" id="KW-1185">Reference proteome</keyword>
<evidence type="ECO:0000313" key="7">
    <source>
        <dbReference type="Proteomes" id="UP000595437"/>
    </source>
</evidence>
<evidence type="ECO:0000259" key="5">
    <source>
        <dbReference type="PROSITE" id="PS50178"/>
    </source>
</evidence>
<dbReference type="GO" id="GO:0007032">
    <property type="term" value="P:endosome organization"/>
    <property type="evidence" value="ECO:0007669"/>
    <property type="project" value="TreeGrafter"/>
</dbReference>
<sequence length="78" mass="8406">HHCRKCGAVVCGGCSTHRHLLPSQSSKPIRVCDSCYKTLNANKAHNKNSSNALSAGKKLIHAIERLKTLGLSNLTTPK</sequence>
<feature type="domain" description="FYVE-type" evidence="5">
    <location>
        <begin position="1"/>
        <end position="40"/>
    </location>
</feature>
<proteinExistence type="predicted"/>
<dbReference type="InterPro" id="IPR017455">
    <property type="entry name" value="Znf_FYVE-rel"/>
</dbReference>
<dbReference type="SUPFAM" id="SSF57903">
    <property type="entry name" value="FYVE/PHD zinc finger"/>
    <property type="match status" value="1"/>
</dbReference>
<dbReference type="GO" id="GO:0008270">
    <property type="term" value="F:zinc ion binding"/>
    <property type="evidence" value="ECO:0007669"/>
    <property type="project" value="UniProtKB-KW"/>
</dbReference>
<dbReference type="PANTHER" id="PTHR46280">
    <property type="entry name" value="PLECKSTRIN HOMOLOGY DOMAIN-CONTAINING FAMILY F MEMBER 2-RELATED"/>
    <property type="match status" value="1"/>
</dbReference>